<evidence type="ECO:0000313" key="3">
    <source>
        <dbReference type="Proteomes" id="UP000000493"/>
    </source>
</evidence>
<name>A0A7U4E4S3_RUNSL</name>
<dbReference type="SUPFAM" id="SSF102114">
    <property type="entry name" value="Radical SAM enzymes"/>
    <property type="match status" value="1"/>
</dbReference>
<proteinExistence type="predicted"/>
<protein>
    <recommendedName>
        <fullName evidence="1">4Fe4S-binding SPASM domain-containing protein</fullName>
    </recommendedName>
</protein>
<dbReference type="Gene3D" id="3.20.20.70">
    <property type="entry name" value="Aldolase class I"/>
    <property type="match status" value="1"/>
</dbReference>
<evidence type="ECO:0000313" key="2">
    <source>
        <dbReference type="EMBL" id="AEI47369.1"/>
    </source>
</evidence>
<feature type="domain" description="4Fe4S-binding SPASM" evidence="1">
    <location>
        <begin position="241"/>
        <end position="298"/>
    </location>
</feature>
<dbReference type="EMBL" id="CP002859">
    <property type="protein sequence ID" value="AEI47369.1"/>
    <property type="molecule type" value="Genomic_DNA"/>
</dbReference>
<dbReference type="RefSeq" id="WP_013926688.1">
    <property type="nucleotide sequence ID" value="NC_015703.1"/>
</dbReference>
<reference evidence="2 3" key="2">
    <citation type="journal article" date="2012" name="Stand. Genomic Sci.">
        <title>Complete genome sequence of the aquatic bacterium Runella slithyformis type strain (LSU 4(T)).</title>
        <authorList>
            <person name="Copeland A."/>
            <person name="Zhang X."/>
            <person name="Misra M."/>
            <person name="Lapidus A."/>
            <person name="Nolan M."/>
            <person name="Lucas S."/>
            <person name="Deshpande S."/>
            <person name="Cheng J.F."/>
            <person name="Tapia R."/>
            <person name="Goodwin L.A."/>
            <person name="Pitluck S."/>
            <person name="Liolios K."/>
            <person name="Pagani I."/>
            <person name="Ivanova N."/>
            <person name="Mikhailova N."/>
            <person name="Pati A."/>
            <person name="Chen A."/>
            <person name="Palaniappan K."/>
            <person name="Land M."/>
            <person name="Hauser L."/>
            <person name="Pan C."/>
            <person name="Jeffries C.D."/>
            <person name="Detter J.C."/>
            <person name="Brambilla E.M."/>
            <person name="Rohde M."/>
            <person name="Djao O.D."/>
            <person name="Goker M."/>
            <person name="Sikorski J."/>
            <person name="Tindall B.J."/>
            <person name="Woyke T."/>
            <person name="Bristow J."/>
            <person name="Eisen J.A."/>
            <person name="Markowitz V."/>
            <person name="Hugenholtz P."/>
            <person name="Kyrpides N.C."/>
            <person name="Klenk H.P."/>
            <person name="Mavromatis K."/>
        </authorList>
    </citation>
    <scope>NUCLEOTIDE SEQUENCE [LARGE SCALE GENOMIC DNA]</scope>
    <source>
        <strain evidence="3">ATCC 29530 / DSM 19594 / LMG 11500 / NCIMB 11436 / LSU 4</strain>
    </source>
</reference>
<evidence type="ECO:0000259" key="1">
    <source>
        <dbReference type="Pfam" id="PF13186"/>
    </source>
</evidence>
<dbReference type="KEGG" id="rsi:Runsl_0933"/>
<dbReference type="InterPro" id="IPR026497">
    <property type="entry name" value="GRASP-with-SPASM"/>
</dbReference>
<sequence>MTFKLFSCCIPVRGALRSTICDVQRRTFSFIPNKLHELLIDYKDKDIDFIKKHFNNEYDKQIEEYYDFLLKKEYVFACDNPEQFPSIEMIWKIPSVITNAVIDFSKYSNHDIVKISKELEALGCLAIQFRFYDLVEIDEIQNILQLFNLSRIHDIQILMKSSYKQSFRDLEKLCLINTRVSIIIVHSNKYNKKKQARNCKTPILFIKTNITNHSFCGFVNYNHFVVNITHFTESQKHNTCLNRKISIDTEGNIKNCPSMSKSYGNIRDTTLREAIEKQGFKDVWYIHKDQIEICKDCEFRHICTDCRAYIQDPNNIYSKPAKCSYNPYTATWGEDNPTNNPLHGK</sequence>
<reference evidence="3" key="1">
    <citation type="submission" date="2011-06" db="EMBL/GenBank/DDBJ databases">
        <title>The complete genome of chromosome of Runella slithyformis DSM 19594.</title>
        <authorList>
            <consortium name="US DOE Joint Genome Institute (JGI-PGF)"/>
            <person name="Lucas S."/>
            <person name="Han J."/>
            <person name="Lapidus A."/>
            <person name="Bruce D."/>
            <person name="Goodwin L."/>
            <person name="Pitluck S."/>
            <person name="Peters L."/>
            <person name="Kyrpides N."/>
            <person name="Mavromatis K."/>
            <person name="Ivanova N."/>
            <person name="Ovchinnikova G."/>
            <person name="Zhang X."/>
            <person name="Misra M."/>
            <person name="Detter J.C."/>
            <person name="Tapia R."/>
            <person name="Han C."/>
            <person name="Land M."/>
            <person name="Hauser L."/>
            <person name="Markowitz V."/>
            <person name="Cheng J.-F."/>
            <person name="Hugenholtz P."/>
            <person name="Woyke T."/>
            <person name="Wu D."/>
            <person name="Tindall B."/>
            <person name="Faehrich R."/>
            <person name="Brambilla E."/>
            <person name="Klenk H.-P."/>
            <person name="Eisen J.A."/>
        </authorList>
    </citation>
    <scope>NUCLEOTIDE SEQUENCE [LARGE SCALE GENOMIC DNA]</scope>
    <source>
        <strain evidence="3">ATCC 29530 / DSM 19594 / LMG 11500 / NCIMB 11436 / LSU 4</strain>
    </source>
</reference>
<dbReference type="NCBIfam" id="TIGR04193">
    <property type="entry name" value="SPASM_w_grasp"/>
    <property type="match status" value="1"/>
</dbReference>
<dbReference type="Proteomes" id="UP000000493">
    <property type="component" value="Chromosome"/>
</dbReference>
<gene>
    <name evidence="2" type="ordered locus">Runsl_0933</name>
</gene>
<dbReference type="Pfam" id="PF13186">
    <property type="entry name" value="SPASM"/>
    <property type="match status" value="1"/>
</dbReference>
<dbReference type="InterPro" id="IPR013785">
    <property type="entry name" value="Aldolase_TIM"/>
</dbReference>
<dbReference type="AlphaFoldDB" id="A0A7U4E4S3"/>
<dbReference type="NCBIfam" id="TIGR04085">
    <property type="entry name" value="rSAM_more_4Fe4S"/>
    <property type="match status" value="1"/>
</dbReference>
<organism evidence="2 3">
    <name type="scientific">Runella slithyformis (strain ATCC 29530 / DSM 19594 / LMG 11500 / NCIMB 11436 / LSU 4)</name>
    <dbReference type="NCBI Taxonomy" id="761193"/>
    <lineage>
        <taxon>Bacteria</taxon>
        <taxon>Pseudomonadati</taxon>
        <taxon>Bacteroidota</taxon>
        <taxon>Cytophagia</taxon>
        <taxon>Cytophagales</taxon>
        <taxon>Spirosomataceae</taxon>
        <taxon>Runella</taxon>
    </lineage>
</organism>
<accession>A0A7U4E4S3</accession>
<dbReference type="InterPro" id="IPR058240">
    <property type="entry name" value="rSAM_sf"/>
</dbReference>
<keyword evidence="3" id="KW-1185">Reference proteome</keyword>
<dbReference type="InterPro" id="IPR023885">
    <property type="entry name" value="4Fe4S-binding_SPASM_dom"/>
</dbReference>